<feature type="transmembrane region" description="Helical" evidence="6">
    <location>
        <begin position="80"/>
        <end position="102"/>
    </location>
</feature>
<dbReference type="AlphaFoldDB" id="A0A1W2H1C4"/>
<evidence type="ECO:0000256" key="4">
    <source>
        <dbReference type="ARBA" id="ARBA00022989"/>
    </source>
</evidence>
<comment type="similarity">
    <text evidence="2">Belongs to the GRP transporter (TC 2.A.7.5) family.</text>
</comment>
<proteinExistence type="inferred from homology"/>
<sequence>MYIIESYSLAVLFCVITMLCWGSWANTQKLAGSNWRFELFYWDYVIGIVVLALIFGYTLGSNGEYGRSFSEDLFQASSKSYALAFIGGVVFNLANILIVAAISYAGMSVAFPVGIGLALVLGVLVNYISTQKGDPILLFIGVALVALAIIFDALAYQKLAKTNQKNPRVGLALALVGGFLMSFFYFFVAQSMSLDFSNPEGGKFTPYGAVFVFSVGILLSNFIFNTILMKKPIEGNPLSGADYFAGKPWVHFVGILGGIIWCVGMSFSILAAEKAGPAISYGLGQGATMIAAFWGVFIWKEFKNAPKDTHWLIGGMFLLFVLGLGLIVYAGV</sequence>
<evidence type="ECO:0000256" key="3">
    <source>
        <dbReference type="ARBA" id="ARBA00022692"/>
    </source>
</evidence>
<keyword evidence="3 6" id="KW-0812">Transmembrane</keyword>
<protein>
    <submittedName>
        <fullName evidence="7">Glucose uptake protein</fullName>
    </submittedName>
</protein>
<feature type="transmembrane region" description="Helical" evidence="6">
    <location>
        <begin position="249"/>
        <end position="272"/>
    </location>
</feature>
<feature type="transmembrane region" description="Helical" evidence="6">
    <location>
        <begin position="39"/>
        <end position="60"/>
    </location>
</feature>
<dbReference type="InterPro" id="IPR010651">
    <property type="entry name" value="Sugar_transport"/>
</dbReference>
<evidence type="ECO:0000313" key="7">
    <source>
        <dbReference type="EMBL" id="SMD42554.1"/>
    </source>
</evidence>
<dbReference type="OrthoDB" id="110585at2"/>
<gene>
    <name evidence="7" type="ORF">SAMN00777080_1114</name>
</gene>
<dbReference type="EMBL" id="LT838813">
    <property type="protein sequence ID" value="SMD42554.1"/>
    <property type="molecule type" value="Genomic_DNA"/>
</dbReference>
<feature type="transmembrane region" description="Helical" evidence="6">
    <location>
        <begin position="311"/>
        <end position="331"/>
    </location>
</feature>
<feature type="transmembrane region" description="Helical" evidence="6">
    <location>
        <begin position="109"/>
        <end position="129"/>
    </location>
</feature>
<feature type="transmembrane region" description="Helical" evidence="6">
    <location>
        <begin position="168"/>
        <end position="187"/>
    </location>
</feature>
<dbReference type="Pfam" id="PF07168">
    <property type="entry name" value="Ureide_permease"/>
    <property type="match status" value="1"/>
</dbReference>
<dbReference type="InterPro" id="IPR009834">
    <property type="entry name" value="Ureide_permease"/>
</dbReference>
<feature type="transmembrane region" description="Helical" evidence="6">
    <location>
        <begin position="207"/>
        <end position="228"/>
    </location>
</feature>
<evidence type="ECO:0000256" key="1">
    <source>
        <dbReference type="ARBA" id="ARBA00004141"/>
    </source>
</evidence>
<feature type="transmembrane region" description="Helical" evidence="6">
    <location>
        <begin position="135"/>
        <end position="156"/>
    </location>
</feature>
<comment type="subcellular location">
    <subcellularLocation>
        <location evidence="1">Membrane</location>
        <topology evidence="1">Multi-pass membrane protein</topology>
    </subcellularLocation>
</comment>
<dbReference type="RefSeq" id="WP_084119340.1">
    <property type="nucleotide sequence ID" value="NZ_LT838813.1"/>
</dbReference>
<accession>A0A1W2H1C4</accession>
<dbReference type="Proteomes" id="UP000192333">
    <property type="component" value="Chromosome I"/>
</dbReference>
<dbReference type="GO" id="GO:0016020">
    <property type="term" value="C:membrane"/>
    <property type="evidence" value="ECO:0007669"/>
    <property type="project" value="UniProtKB-SubCell"/>
</dbReference>
<keyword evidence="8" id="KW-1185">Reference proteome</keyword>
<organism evidence="7 8">
    <name type="scientific">Aquiflexum balticum DSM 16537</name>
    <dbReference type="NCBI Taxonomy" id="758820"/>
    <lineage>
        <taxon>Bacteria</taxon>
        <taxon>Pseudomonadati</taxon>
        <taxon>Bacteroidota</taxon>
        <taxon>Cytophagia</taxon>
        <taxon>Cytophagales</taxon>
        <taxon>Cyclobacteriaceae</taxon>
        <taxon>Aquiflexum</taxon>
    </lineage>
</organism>
<dbReference type="STRING" id="758820.SAMN00777080_1114"/>
<dbReference type="PANTHER" id="PTHR16119">
    <property type="entry name" value="TRANSMEMBRANE PROTEIN 144"/>
    <property type="match status" value="1"/>
</dbReference>
<evidence type="ECO:0000313" key="8">
    <source>
        <dbReference type="Proteomes" id="UP000192333"/>
    </source>
</evidence>
<evidence type="ECO:0000256" key="2">
    <source>
        <dbReference type="ARBA" id="ARBA00006117"/>
    </source>
</evidence>
<feature type="transmembrane region" description="Helical" evidence="6">
    <location>
        <begin position="278"/>
        <end position="299"/>
    </location>
</feature>
<feature type="transmembrane region" description="Helical" evidence="6">
    <location>
        <begin position="6"/>
        <end position="27"/>
    </location>
</feature>
<evidence type="ECO:0000256" key="5">
    <source>
        <dbReference type="ARBA" id="ARBA00023136"/>
    </source>
</evidence>
<reference evidence="8" key="1">
    <citation type="submission" date="2017-04" db="EMBL/GenBank/DDBJ databases">
        <authorList>
            <person name="Varghese N."/>
            <person name="Submissions S."/>
        </authorList>
    </citation>
    <scope>NUCLEOTIDE SEQUENCE [LARGE SCALE GENOMIC DNA]</scope>
    <source>
        <strain evidence="8">DSM 16537</strain>
    </source>
</reference>
<dbReference type="PANTHER" id="PTHR16119:SF17">
    <property type="entry name" value="TRANSMEMBRANE PROTEIN 144"/>
    <property type="match status" value="1"/>
</dbReference>
<name>A0A1W2H1C4_9BACT</name>
<evidence type="ECO:0000256" key="6">
    <source>
        <dbReference type="SAM" id="Phobius"/>
    </source>
</evidence>
<dbReference type="GO" id="GO:0015144">
    <property type="term" value="F:carbohydrate transmembrane transporter activity"/>
    <property type="evidence" value="ECO:0007669"/>
    <property type="project" value="InterPro"/>
</dbReference>
<keyword evidence="5 6" id="KW-0472">Membrane</keyword>
<keyword evidence="4 6" id="KW-1133">Transmembrane helix</keyword>